<keyword evidence="9 11" id="KW-0233">DNA recombination</keyword>
<evidence type="ECO:0000256" key="9">
    <source>
        <dbReference type="ARBA" id="ARBA00023172"/>
    </source>
</evidence>
<dbReference type="InterPro" id="IPR011932">
    <property type="entry name" value="Recomb_XerD"/>
</dbReference>
<proteinExistence type="inferred from homology"/>
<dbReference type="InterPro" id="IPR002104">
    <property type="entry name" value="Integrase_catalytic"/>
</dbReference>
<feature type="domain" description="Tyr recombinase" evidence="12">
    <location>
        <begin position="106"/>
        <end position="289"/>
    </location>
</feature>
<evidence type="ECO:0000256" key="7">
    <source>
        <dbReference type="ARBA" id="ARBA00022908"/>
    </source>
</evidence>
<evidence type="ECO:0000313" key="15">
    <source>
        <dbReference type="Proteomes" id="UP000178082"/>
    </source>
</evidence>
<dbReference type="GO" id="GO:0009037">
    <property type="term" value="F:tyrosine-based site-specific recombinase activity"/>
    <property type="evidence" value="ECO:0007669"/>
    <property type="project" value="UniProtKB-UniRule"/>
</dbReference>
<dbReference type="InterPro" id="IPR050090">
    <property type="entry name" value="Tyrosine_recombinase_XerCD"/>
</dbReference>
<keyword evidence="6 11" id="KW-0159">Chromosome partition</keyword>
<dbReference type="NCBIfam" id="TIGR02225">
    <property type="entry name" value="recomb_XerD"/>
    <property type="match status" value="1"/>
</dbReference>
<dbReference type="InterPro" id="IPR044068">
    <property type="entry name" value="CB"/>
</dbReference>
<dbReference type="Pfam" id="PF02899">
    <property type="entry name" value="Phage_int_SAM_1"/>
    <property type="match status" value="1"/>
</dbReference>
<sequence length="295" mass="33348">MDETLSSYFDYLAIEKGLSKNSLEAYSHDLIDFASSIEKQGFKDIKSITSKNIRSYISDSRKHSLSTKTIIRKIASLKGFFKYLQMKGAIEDNPIVNIESPKTWKKLPHTLNIVEVNSLLCQPDTKIPVGIRDQAMLEILYGAGLRVSELVELTTNNINLEVGFLRCFGKGSKERVVPVGEIAVKCVRNYLDEARSILLKKSTSDHLFLTRSGKKMTRQGFWKIIKKYALKAGIKKTISPHTLRHSFASHLLEGGADLRSVQALLGHSDISTTQIYTHLTTEKIREIYKKHHPRA</sequence>
<dbReference type="AlphaFoldDB" id="A0A1F7SIB5"/>
<organism evidence="14 15">
    <name type="scientific">Candidatus Schekmanbacteria bacterium RIFCSPLOWO2_12_FULL_38_15</name>
    <dbReference type="NCBI Taxonomy" id="1817883"/>
    <lineage>
        <taxon>Bacteria</taxon>
        <taxon>Candidatus Schekmaniibacteriota</taxon>
    </lineage>
</organism>
<evidence type="ECO:0000256" key="3">
    <source>
        <dbReference type="ARBA" id="ARBA00015810"/>
    </source>
</evidence>
<feature type="domain" description="Core-binding (CB)" evidence="13">
    <location>
        <begin position="1"/>
        <end position="85"/>
    </location>
</feature>
<dbReference type="Proteomes" id="UP000178082">
    <property type="component" value="Unassembled WGS sequence"/>
</dbReference>
<keyword evidence="5 11" id="KW-0132">Cell division</keyword>
<dbReference type="PROSITE" id="PS51898">
    <property type="entry name" value="TYR_RECOMBINASE"/>
    <property type="match status" value="1"/>
</dbReference>
<dbReference type="NCBIfam" id="NF001399">
    <property type="entry name" value="PRK00283.1"/>
    <property type="match status" value="1"/>
</dbReference>
<evidence type="ECO:0000256" key="4">
    <source>
        <dbReference type="ARBA" id="ARBA00022490"/>
    </source>
</evidence>
<dbReference type="HAMAP" id="MF_01807">
    <property type="entry name" value="Recomb_XerD"/>
    <property type="match status" value="1"/>
</dbReference>
<dbReference type="InterPro" id="IPR010998">
    <property type="entry name" value="Integrase_recombinase_N"/>
</dbReference>
<dbReference type="EMBL" id="MGDI01000025">
    <property type="protein sequence ID" value="OGL53536.1"/>
    <property type="molecule type" value="Genomic_DNA"/>
</dbReference>
<accession>A0A1F7SIB5</accession>
<dbReference type="InterPro" id="IPR023009">
    <property type="entry name" value="Tyrosine_recombinase_XerC/XerD"/>
</dbReference>
<feature type="active site" evidence="11">
    <location>
        <position position="244"/>
    </location>
</feature>
<evidence type="ECO:0000256" key="11">
    <source>
        <dbReference type="HAMAP-Rule" id="MF_01807"/>
    </source>
</evidence>
<dbReference type="InterPro" id="IPR011010">
    <property type="entry name" value="DNA_brk_join_enz"/>
</dbReference>
<feature type="active site" evidence="11">
    <location>
        <position position="267"/>
    </location>
</feature>
<evidence type="ECO:0000256" key="10">
    <source>
        <dbReference type="ARBA" id="ARBA00023306"/>
    </source>
</evidence>
<evidence type="ECO:0000259" key="13">
    <source>
        <dbReference type="PROSITE" id="PS51900"/>
    </source>
</evidence>
<dbReference type="Pfam" id="PF00589">
    <property type="entry name" value="Phage_integrase"/>
    <property type="match status" value="1"/>
</dbReference>
<keyword evidence="4 11" id="KW-0963">Cytoplasm</keyword>
<feature type="active site" evidence="11">
    <location>
        <position position="241"/>
    </location>
</feature>
<feature type="active site" evidence="11">
    <location>
        <position position="170"/>
    </location>
</feature>
<evidence type="ECO:0000256" key="5">
    <source>
        <dbReference type="ARBA" id="ARBA00022618"/>
    </source>
</evidence>
<dbReference type="HAMAP" id="MF_01808">
    <property type="entry name" value="Recomb_XerC_XerD"/>
    <property type="match status" value="1"/>
</dbReference>
<dbReference type="CDD" id="cd00798">
    <property type="entry name" value="INT_XerDC_C"/>
    <property type="match status" value="1"/>
</dbReference>
<protein>
    <recommendedName>
        <fullName evidence="3 11">Tyrosine recombinase XerD</fullName>
    </recommendedName>
</protein>
<dbReference type="GO" id="GO:0007059">
    <property type="term" value="P:chromosome segregation"/>
    <property type="evidence" value="ECO:0007669"/>
    <property type="project" value="UniProtKB-UniRule"/>
</dbReference>
<dbReference type="GO" id="GO:0003677">
    <property type="term" value="F:DNA binding"/>
    <property type="evidence" value="ECO:0007669"/>
    <property type="project" value="UniProtKB-UniRule"/>
</dbReference>
<feature type="active site" description="O-(3'-phospho-DNA)-tyrosine intermediate" evidence="11">
    <location>
        <position position="276"/>
    </location>
</feature>
<keyword evidence="8 11" id="KW-0238">DNA-binding</keyword>
<dbReference type="SUPFAM" id="SSF56349">
    <property type="entry name" value="DNA breaking-rejoining enzymes"/>
    <property type="match status" value="1"/>
</dbReference>
<evidence type="ECO:0000313" key="14">
    <source>
        <dbReference type="EMBL" id="OGL53536.1"/>
    </source>
</evidence>
<keyword evidence="7 11" id="KW-0229">DNA integration</keyword>
<dbReference type="NCBIfam" id="NF040815">
    <property type="entry name" value="recomb_XerA_Arch"/>
    <property type="match status" value="1"/>
</dbReference>
<evidence type="ECO:0000256" key="8">
    <source>
        <dbReference type="ARBA" id="ARBA00023125"/>
    </source>
</evidence>
<name>A0A1F7SIB5_9BACT</name>
<dbReference type="InterPro" id="IPR004107">
    <property type="entry name" value="Integrase_SAM-like_N"/>
</dbReference>
<evidence type="ECO:0000256" key="6">
    <source>
        <dbReference type="ARBA" id="ARBA00022829"/>
    </source>
</evidence>
<keyword evidence="10 11" id="KW-0131">Cell cycle</keyword>
<reference evidence="14 15" key="1">
    <citation type="journal article" date="2016" name="Nat. Commun.">
        <title>Thousands of microbial genomes shed light on interconnected biogeochemical processes in an aquifer system.</title>
        <authorList>
            <person name="Anantharaman K."/>
            <person name="Brown C.T."/>
            <person name="Hug L.A."/>
            <person name="Sharon I."/>
            <person name="Castelle C.J."/>
            <person name="Probst A.J."/>
            <person name="Thomas B.C."/>
            <person name="Singh A."/>
            <person name="Wilkins M.J."/>
            <person name="Karaoz U."/>
            <person name="Brodie E.L."/>
            <person name="Williams K.H."/>
            <person name="Hubbard S.S."/>
            <person name="Banfield J.F."/>
        </authorList>
    </citation>
    <scope>NUCLEOTIDE SEQUENCE [LARGE SCALE GENOMIC DNA]</scope>
</reference>
<evidence type="ECO:0000256" key="1">
    <source>
        <dbReference type="ARBA" id="ARBA00004496"/>
    </source>
</evidence>
<comment type="subcellular location">
    <subcellularLocation>
        <location evidence="1 11">Cytoplasm</location>
    </subcellularLocation>
</comment>
<evidence type="ECO:0000256" key="2">
    <source>
        <dbReference type="ARBA" id="ARBA00010450"/>
    </source>
</evidence>
<comment type="caution">
    <text evidence="14">The sequence shown here is derived from an EMBL/GenBank/DDBJ whole genome shotgun (WGS) entry which is preliminary data.</text>
</comment>
<dbReference type="Gene3D" id="1.10.443.10">
    <property type="entry name" value="Intergrase catalytic core"/>
    <property type="match status" value="1"/>
</dbReference>
<gene>
    <name evidence="11" type="primary">xerD</name>
    <name evidence="14" type="ORF">A3G31_08195</name>
</gene>
<dbReference type="PANTHER" id="PTHR30349:SF81">
    <property type="entry name" value="TYROSINE RECOMBINASE XERC"/>
    <property type="match status" value="1"/>
</dbReference>
<dbReference type="Gene3D" id="1.10.150.130">
    <property type="match status" value="1"/>
</dbReference>
<evidence type="ECO:0000259" key="12">
    <source>
        <dbReference type="PROSITE" id="PS51898"/>
    </source>
</evidence>
<comment type="function">
    <text evidence="11">Site-specific tyrosine recombinase, which acts by catalyzing the cutting and rejoining of the recombining DNA molecules. The XerC-XerD complex is essential to convert dimers of the bacterial chromosome into monomers to permit their segregation at cell division. It also contributes to the segregational stability of plasmids.</text>
</comment>
<comment type="similarity">
    <text evidence="2 11">Belongs to the 'phage' integrase family. XerD subfamily.</text>
</comment>
<comment type="subunit">
    <text evidence="11">Forms a cyclic heterotetrameric complex composed of two molecules of XerC and two molecules of XerD.</text>
</comment>
<dbReference type="InterPro" id="IPR013762">
    <property type="entry name" value="Integrase-like_cat_sf"/>
</dbReference>
<dbReference type="GO" id="GO:0051301">
    <property type="term" value="P:cell division"/>
    <property type="evidence" value="ECO:0007669"/>
    <property type="project" value="UniProtKB-KW"/>
</dbReference>
<feature type="active site" evidence="11">
    <location>
        <position position="146"/>
    </location>
</feature>
<dbReference type="PANTHER" id="PTHR30349">
    <property type="entry name" value="PHAGE INTEGRASE-RELATED"/>
    <property type="match status" value="1"/>
</dbReference>
<dbReference type="PROSITE" id="PS51900">
    <property type="entry name" value="CB"/>
    <property type="match status" value="1"/>
</dbReference>
<dbReference type="GO" id="GO:0006313">
    <property type="term" value="P:DNA transposition"/>
    <property type="evidence" value="ECO:0007669"/>
    <property type="project" value="UniProtKB-UniRule"/>
</dbReference>
<dbReference type="GO" id="GO:0005737">
    <property type="term" value="C:cytoplasm"/>
    <property type="evidence" value="ECO:0007669"/>
    <property type="project" value="UniProtKB-SubCell"/>
</dbReference>
<dbReference type="STRING" id="1817883.A3G31_08195"/>